<keyword evidence="9" id="KW-0862">Zinc</keyword>
<dbReference type="Proteomes" id="UP001153954">
    <property type="component" value="Unassembled WGS sequence"/>
</dbReference>
<feature type="transmembrane region" description="Helical" evidence="15">
    <location>
        <begin position="462"/>
        <end position="483"/>
    </location>
</feature>
<gene>
    <name evidence="17" type="ORF">EEDITHA_LOCUS5155</name>
</gene>
<keyword evidence="18" id="KW-1185">Reference proteome</keyword>
<keyword evidence="12 15" id="KW-0472">Membrane</keyword>
<evidence type="ECO:0000256" key="7">
    <source>
        <dbReference type="ARBA" id="ARBA00022801"/>
    </source>
</evidence>
<proteinExistence type="inferred from homology"/>
<dbReference type="AlphaFoldDB" id="A0AAU9TU68"/>
<feature type="transmembrane region" description="Helical" evidence="15">
    <location>
        <begin position="36"/>
        <end position="56"/>
    </location>
</feature>
<dbReference type="GO" id="GO:0008235">
    <property type="term" value="F:metalloexopeptidase activity"/>
    <property type="evidence" value="ECO:0007669"/>
    <property type="project" value="InterPro"/>
</dbReference>
<dbReference type="EMBL" id="CAKOGL010000008">
    <property type="protein sequence ID" value="CAH2089062.1"/>
    <property type="molecule type" value="Genomic_DNA"/>
</dbReference>
<keyword evidence="5 15" id="KW-0812">Transmembrane</keyword>
<evidence type="ECO:0000256" key="8">
    <source>
        <dbReference type="ARBA" id="ARBA00022824"/>
    </source>
</evidence>
<dbReference type="GO" id="GO:0006508">
    <property type="term" value="P:proteolysis"/>
    <property type="evidence" value="ECO:0007669"/>
    <property type="project" value="UniProtKB-KW"/>
</dbReference>
<evidence type="ECO:0000256" key="13">
    <source>
        <dbReference type="ARBA" id="ARBA00023180"/>
    </source>
</evidence>
<evidence type="ECO:0000256" key="2">
    <source>
        <dbReference type="ARBA" id="ARBA00004477"/>
    </source>
</evidence>
<keyword evidence="10 15" id="KW-1133">Transmembrane helix</keyword>
<dbReference type="Gene3D" id="3.40.630.10">
    <property type="entry name" value="Zn peptidases"/>
    <property type="match status" value="1"/>
</dbReference>
<evidence type="ECO:0000256" key="1">
    <source>
        <dbReference type="ARBA" id="ARBA00001947"/>
    </source>
</evidence>
<evidence type="ECO:0000256" key="14">
    <source>
        <dbReference type="ARBA" id="ARBA00078796"/>
    </source>
</evidence>
<dbReference type="GO" id="GO:0046872">
    <property type="term" value="F:metal ion binding"/>
    <property type="evidence" value="ECO:0007669"/>
    <property type="project" value="UniProtKB-KW"/>
</dbReference>
<dbReference type="FunFam" id="3.40.630.10:FF:000008">
    <property type="entry name" value="Endoplasmic reticulum metallopeptidase 1"/>
    <property type="match status" value="1"/>
</dbReference>
<evidence type="ECO:0000256" key="9">
    <source>
        <dbReference type="ARBA" id="ARBA00022833"/>
    </source>
</evidence>
<evidence type="ECO:0000256" key="15">
    <source>
        <dbReference type="SAM" id="Phobius"/>
    </source>
</evidence>
<feature type="domain" description="Peptidase M28" evidence="16">
    <location>
        <begin position="161"/>
        <end position="347"/>
    </location>
</feature>
<dbReference type="CDD" id="cd03875">
    <property type="entry name" value="M28_Fxna_like"/>
    <property type="match status" value="1"/>
</dbReference>
<keyword evidence="6" id="KW-0479">Metal-binding</keyword>
<comment type="cofactor">
    <cofactor evidence="1">
        <name>Zn(2+)</name>
        <dbReference type="ChEBI" id="CHEBI:29105"/>
    </cofactor>
</comment>
<keyword evidence="11" id="KW-0482">Metalloprotease</keyword>
<feature type="transmembrane region" description="Helical" evidence="15">
    <location>
        <begin position="368"/>
        <end position="398"/>
    </location>
</feature>
<reference evidence="17" key="1">
    <citation type="submission" date="2022-03" db="EMBL/GenBank/DDBJ databases">
        <authorList>
            <person name="Tunstrom K."/>
        </authorList>
    </citation>
    <scope>NUCLEOTIDE SEQUENCE</scope>
</reference>
<organism evidence="17 18">
    <name type="scientific">Euphydryas editha</name>
    <name type="common">Edith's checkerspot</name>
    <dbReference type="NCBI Taxonomy" id="104508"/>
    <lineage>
        <taxon>Eukaryota</taxon>
        <taxon>Metazoa</taxon>
        <taxon>Ecdysozoa</taxon>
        <taxon>Arthropoda</taxon>
        <taxon>Hexapoda</taxon>
        <taxon>Insecta</taxon>
        <taxon>Pterygota</taxon>
        <taxon>Neoptera</taxon>
        <taxon>Endopterygota</taxon>
        <taxon>Lepidoptera</taxon>
        <taxon>Glossata</taxon>
        <taxon>Ditrysia</taxon>
        <taxon>Papilionoidea</taxon>
        <taxon>Nymphalidae</taxon>
        <taxon>Nymphalinae</taxon>
        <taxon>Euphydryas</taxon>
    </lineage>
</organism>
<protein>
    <recommendedName>
        <fullName evidence="14">FXNA-like protease</fullName>
    </recommendedName>
</protein>
<keyword evidence="7" id="KW-0378">Hydrolase</keyword>
<keyword evidence="4" id="KW-0645">Protease</keyword>
<evidence type="ECO:0000256" key="12">
    <source>
        <dbReference type="ARBA" id="ARBA00023136"/>
    </source>
</evidence>
<keyword evidence="8" id="KW-0256">Endoplasmic reticulum</keyword>
<evidence type="ECO:0000256" key="5">
    <source>
        <dbReference type="ARBA" id="ARBA00022692"/>
    </source>
</evidence>
<evidence type="ECO:0000256" key="11">
    <source>
        <dbReference type="ARBA" id="ARBA00023049"/>
    </source>
</evidence>
<feature type="transmembrane region" description="Helical" evidence="15">
    <location>
        <begin position="430"/>
        <end position="450"/>
    </location>
</feature>
<comment type="caution">
    <text evidence="17">The sequence shown here is derived from an EMBL/GenBank/DDBJ whole genome shotgun (WGS) entry which is preliminary data.</text>
</comment>
<dbReference type="PANTHER" id="PTHR12147:SF22">
    <property type="entry name" value="ENDOPLASMIC RETICULUM METALLOPEPTIDASE 1"/>
    <property type="match status" value="1"/>
</dbReference>
<evidence type="ECO:0000313" key="18">
    <source>
        <dbReference type="Proteomes" id="UP001153954"/>
    </source>
</evidence>
<evidence type="ECO:0000256" key="6">
    <source>
        <dbReference type="ARBA" id="ARBA00022723"/>
    </source>
</evidence>
<dbReference type="PANTHER" id="PTHR12147">
    <property type="entry name" value="METALLOPEPTIDASE M28 FAMILY MEMBER"/>
    <property type="match status" value="1"/>
</dbReference>
<evidence type="ECO:0000256" key="3">
    <source>
        <dbReference type="ARBA" id="ARBA00010918"/>
    </source>
</evidence>
<comment type="subcellular location">
    <subcellularLocation>
        <location evidence="2">Endoplasmic reticulum membrane</location>
        <topology evidence="2">Multi-pass membrane protein</topology>
    </subcellularLocation>
</comment>
<name>A0AAU9TU68_EUPED</name>
<sequence length="585" mass="63552">MHFKNRNKNIEMAPTNPAQRGQVVKENVLEDGVVPLRWVVAAALATALALVAAALVDRRLPEPLRRGAPPERFIAEIAHEHLVNLTSIGPRVAGSYENEVLAVQTLVEAVKRISAQASPHNTIDYDVFSASGAFSLTFLDGMSNVYRDVQSVVVRARAAGGRPAARAALLLNCHFDTVPDSPGASDDGAGCAVALETLRALAAAPRPLRHDVLLLLNGAEENILQASHAFVSRHRWARAARAFINIEACGAGGREVLFQAGPHDPWIVELYAAAVPHPFASSLAQELFESGLIPADTDFRIFRDYGNLSGVDLAWSSNGYVYHTRLDTAERVVPAVLQRTGDNVLALARGMLASESLERPTERERQPVFFDVLGAFVVAARAPAAALGVVLALAALALSLHLSAKEASKALYISKRAWWRVVARAMRASALAQLAGASAALLPALLLHAARARLSFYASPALLLPLYALPALCGAWADARYAWGRRLAPARGWWEWRAWRDALALWAGALLAAGALVGLRSAFLPLLWTLPALAALPRCSPRCPRRCTARWRRCRCCRPRTWRWAPSRCSCRSWAERGRRSCLPT</sequence>
<dbReference type="GO" id="GO:0005789">
    <property type="term" value="C:endoplasmic reticulum membrane"/>
    <property type="evidence" value="ECO:0007669"/>
    <property type="project" value="UniProtKB-SubCell"/>
</dbReference>
<dbReference type="InterPro" id="IPR007484">
    <property type="entry name" value="Peptidase_M28"/>
</dbReference>
<comment type="similarity">
    <text evidence="3">Belongs to the peptidase M28 family.</text>
</comment>
<evidence type="ECO:0000259" key="16">
    <source>
        <dbReference type="Pfam" id="PF04389"/>
    </source>
</evidence>
<evidence type="ECO:0000313" key="17">
    <source>
        <dbReference type="EMBL" id="CAH2089062.1"/>
    </source>
</evidence>
<dbReference type="InterPro" id="IPR048024">
    <property type="entry name" value="Fxna-like_M28_dom"/>
</dbReference>
<feature type="transmembrane region" description="Helical" evidence="15">
    <location>
        <begin position="503"/>
        <end position="536"/>
    </location>
</feature>
<evidence type="ECO:0000256" key="4">
    <source>
        <dbReference type="ARBA" id="ARBA00022670"/>
    </source>
</evidence>
<evidence type="ECO:0000256" key="10">
    <source>
        <dbReference type="ARBA" id="ARBA00022989"/>
    </source>
</evidence>
<dbReference type="InterPro" id="IPR045175">
    <property type="entry name" value="M28_fam"/>
</dbReference>
<keyword evidence="13" id="KW-0325">Glycoprotein</keyword>
<dbReference type="Pfam" id="PF04389">
    <property type="entry name" value="Peptidase_M28"/>
    <property type="match status" value="1"/>
</dbReference>
<dbReference type="SUPFAM" id="SSF53187">
    <property type="entry name" value="Zn-dependent exopeptidases"/>
    <property type="match status" value="1"/>
</dbReference>
<accession>A0AAU9TU68</accession>